<dbReference type="SUPFAM" id="SSF46785">
    <property type="entry name" value="Winged helix' DNA-binding domain"/>
    <property type="match status" value="1"/>
</dbReference>
<feature type="compositionally biased region" description="Basic and acidic residues" evidence="4">
    <location>
        <begin position="30"/>
        <end position="41"/>
    </location>
</feature>
<feature type="domain" description="HTH hxlR-type" evidence="5">
    <location>
        <begin position="85"/>
        <end position="183"/>
    </location>
</feature>
<gene>
    <name evidence="6" type="ORF">GCM10009546_59460</name>
</gene>
<comment type="caution">
    <text evidence="6">The sequence shown here is derived from an EMBL/GenBank/DDBJ whole genome shotgun (WGS) entry which is preliminary data.</text>
</comment>
<proteinExistence type="predicted"/>
<dbReference type="InterPro" id="IPR036390">
    <property type="entry name" value="WH_DNA-bd_sf"/>
</dbReference>
<dbReference type="Pfam" id="PF01638">
    <property type="entry name" value="HxlR"/>
    <property type="match status" value="1"/>
</dbReference>
<feature type="compositionally biased region" description="Basic and acidic residues" evidence="4">
    <location>
        <begin position="1"/>
        <end position="10"/>
    </location>
</feature>
<name>A0ABN1FEH7_9ACTN</name>
<dbReference type="Gene3D" id="1.10.10.10">
    <property type="entry name" value="Winged helix-like DNA-binding domain superfamily/Winged helix DNA-binding domain"/>
    <property type="match status" value="1"/>
</dbReference>
<keyword evidence="3" id="KW-0804">Transcription</keyword>
<dbReference type="PANTHER" id="PTHR33204:SF18">
    <property type="entry name" value="TRANSCRIPTIONAL REGULATORY PROTEIN"/>
    <property type="match status" value="1"/>
</dbReference>
<keyword evidence="7" id="KW-1185">Reference proteome</keyword>
<reference evidence="6 7" key="1">
    <citation type="journal article" date="2019" name="Int. J. Syst. Evol. Microbiol.">
        <title>The Global Catalogue of Microorganisms (GCM) 10K type strain sequencing project: providing services to taxonomists for standard genome sequencing and annotation.</title>
        <authorList>
            <consortium name="The Broad Institute Genomics Platform"/>
            <consortium name="The Broad Institute Genome Sequencing Center for Infectious Disease"/>
            <person name="Wu L."/>
            <person name="Ma J."/>
        </authorList>
    </citation>
    <scope>NUCLEOTIDE SEQUENCE [LARGE SCALE GENOMIC DNA]</scope>
    <source>
        <strain evidence="6 7">JCM 10667</strain>
    </source>
</reference>
<dbReference type="EMBL" id="BAAAHD010000067">
    <property type="protein sequence ID" value="GAA0589148.1"/>
    <property type="molecule type" value="Genomic_DNA"/>
</dbReference>
<keyword evidence="1" id="KW-0805">Transcription regulation</keyword>
<sequence length="199" mass="22009">MASRVAHDGGDPVAAPVRLGHGLPPGPAARAEDHDVHDEPPLTRAGAPAPGRFADVNRGPGYHWDTGYREPMRRPLPADMFDELCPSSLNPIRFGDKWAALVIRCLEDGPRRFSELRVPLSRVTPKVLTQSLRSLERDGLVKRTVYAEAAPHVEYELTPLGRSMLEPMAVACAWVEQHWDELLDAREAYDDAARLHQAG</sequence>
<protein>
    <recommendedName>
        <fullName evidence="5">HTH hxlR-type domain-containing protein</fullName>
    </recommendedName>
</protein>
<accession>A0ABN1FEH7</accession>
<feature type="region of interest" description="Disordered" evidence="4">
    <location>
        <begin position="1"/>
        <end position="56"/>
    </location>
</feature>
<evidence type="ECO:0000313" key="6">
    <source>
        <dbReference type="EMBL" id="GAA0589148.1"/>
    </source>
</evidence>
<dbReference type="PROSITE" id="PS51118">
    <property type="entry name" value="HTH_HXLR"/>
    <property type="match status" value="1"/>
</dbReference>
<evidence type="ECO:0000256" key="4">
    <source>
        <dbReference type="SAM" id="MobiDB-lite"/>
    </source>
</evidence>
<dbReference type="InterPro" id="IPR002577">
    <property type="entry name" value="HTH_HxlR"/>
</dbReference>
<evidence type="ECO:0000313" key="7">
    <source>
        <dbReference type="Proteomes" id="UP001501427"/>
    </source>
</evidence>
<dbReference type="PANTHER" id="PTHR33204">
    <property type="entry name" value="TRANSCRIPTIONAL REGULATOR, MARR FAMILY"/>
    <property type="match status" value="1"/>
</dbReference>
<evidence type="ECO:0000256" key="2">
    <source>
        <dbReference type="ARBA" id="ARBA00023125"/>
    </source>
</evidence>
<evidence type="ECO:0000256" key="1">
    <source>
        <dbReference type="ARBA" id="ARBA00023015"/>
    </source>
</evidence>
<keyword evidence="2" id="KW-0238">DNA-binding</keyword>
<organism evidence="6 7">
    <name type="scientific">Actinomadura livida</name>
    <dbReference type="NCBI Taxonomy" id="79909"/>
    <lineage>
        <taxon>Bacteria</taxon>
        <taxon>Bacillati</taxon>
        <taxon>Actinomycetota</taxon>
        <taxon>Actinomycetes</taxon>
        <taxon>Streptosporangiales</taxon>
        <taxon>Thermomonosporaceae</taxon>
        <taxon>Actinomadura</taxon>
    </lineage>
</organism>
<dbReference type="InterPro" id="IPR036388">
    <property type="entry name" value="WH-like_DNA-bd_sf"/>
</dbReference>
<evidence type="ECO:0000256" key="3">
    <source>
        <dbReference type="ARBA" id="ARBA00023163"/>
    </source>
</evidence>
<evidence type="ECO:0000259" key="5">
    <source>
        <dbReference type="PROSITE" id="PS51118"/>
    </source>
</evidence>
<dbReference type="Proteomes" id="UP001501427">
    <property type="component" value="Unassembled WGS sequence"/>
</dbReference>